<dbReference type="Proteomes" id="UP000183077">
    <property type="component" value="Unassembled WGS sequence"/>
</dbReference>
<dbReference type="AlphaFoldDB" id="A0A1H6XVH9"/>
<feature type="signal peptide" evidence="1">
    <location>
        <begin position="1"/>
        <end position="24"/>
    </location>
</feature>
<dbReference type="EMBL" id="FNYS01000025">
    <property type="protein sequence ID" value="SEJ33088.1"/>
    <property type="molecule type" value="Genomic_DNA"/>
</dbReference>
<accession>A0A1H6XVH9</accession>
<dbReference type="InterPro" id="IPR045391">
    <property type="entry name" value="DUF6520"/>
</dbReference>
<dbReference type="GeneID" id="82258508"/>
<protein>
    <submittedName>
        <fullName evidence="2">Uncharacterized protein</fullName>
    </submittedName>
</protein>
<dbReference type="Pfam" id="PF20130">
    <property type="entry name" value="DUF6520"/>
    <property type="match status" value="1"/>
</dbReference>
<sequence length="96" mass="10311">MKKFLKSAGLPIGVFALAIGSAFATNAMKSPLAIELGYQKIDEDGFECFDPVIMCSTVEGPVCTWNDGTTTHTLYGKHTVPNVGTVCTKPLYQIIP</sequence>
<dbReference type="RefSeq" id="WP_074747796.1">
    <property type="nucleotide sequence ID" value="NZ_FNYS01000025.1"/>
</dbReference>
<evidence type="ECO:0000313" key="2">
    <source>
        <dbReference type="EMBL" id="SEJ33088.1"/>
    </source>
</evidence>
<gene>
    <name evidence="2" type="ORF">SAMN04488018_12519</name>
</gene>
<reference evidence="2 3" key="1">
    <citation type="submission" date="2016-10" db="EMBL/GenBank/DDBJ databases">
        <authorList>
            <person name="de Groot N.N."/>
        </authorList>
    </citation>
    <scope>NUCLEOTIDE SEQUENCE [LARGE SCALE GENOMIC DNA]</scope>
    <source>
        <strain evidence="2 3">DSM 23048</strain>
    </source>
</reference>
<feature type="chain" id="PRO_5010165655" evidence="1">
    <location>
        <begin position="25"/>
        <end position="96"/>
    </location>
</feature>
<proteinExistence type="predicted"/>
<organism evidence="2 3">
    <name type="scientific">Myroides marinus</name>
    <dbReference type="NCBI Taxonomy" id="703342"/>
    <lineage>
        <taxon>Bacteria</taxon>
        <taxon>Pseudomonadati</taxon>
        <taxon>Bacteroidota</taxon>
        <taxon>Flavobacteriia</taxon>
        <taxon>Flavobacteriales</taxon>
        <taxon>Flavobacteriaceae</taxon>
        <taxon>Myroides</taxon>
    </lineage>
</organism>
<name>A0A1H6XVH9_9FLAO</name>
<evidence type="ECO:0000256" key="1">
    <source>
        <dbReference type="SAM" id="SignalP"/>
    </source>
</evidence>
<keyword evidence="1" id="KW-0732">Signal</keyword>
<evidence type="ECO:0000313" key="3">
    <source>
        <dbReference type="Proteomes" id="UP000183077"/>
    </source>
</evidence>